<dbReference type="PANTHER" id="PTHR45088:SF1">
    <property type="entry name" value="OS04G0476000 PROTEIN"/>
    <property type="match status" value="1"/>
</dbReference>
<feature type="region of interest" description="Disordered" evidence="1">
    <location>
        <begin position="1"/>
        <end position="57"/>
    </location>
</feature>
<evidence type="ECO:0000313" key="4">
    <source>
        <dbReference type="Proteomes" id="UP001630127"/>
    </source>
</evidence>
<feature type="compositionally biased region" description="Polar residues" evidence="1">
    <location>
        <begin position="45"/>
        <end position="57"/>
    </location>
</feature>
<feature type="compositionally biased region" description="Basic residues" evidence="1">
    <location>
        <begin position="26"/>
        <end position="38"/>
    </location>
</feature>
<dbReference type="SUPFAM" id="SSF81901">
    <property type="entry name" value="HCP-like"/>
    <property type="match status" value="1"/>
</dbReference>
<dbReference type="SUPFAM" id="SSF81383">
    <property type="entry name" value="F-box domain"/>
    <property type="match status" value="1"/>
</dbReference>
<dbReference type="PROSITE" id="PS50181">
    <property type="entry name" value="FBOX"/>
    <property type="match status" value="1"/>
</dbReference>
<comment type="caution">
    <text evidence="3">The sequence shown here is derived from an EMBL/GenBank/DDBJ whole genome shotgun (WGS) entry which is preliminary data.</text>
</comment>
<dbReference type="Pfam" id="PF08238">
    <property type="entry name" value="Sel1"/>
    <property type="match status" value="5"/>
</dbReference>
<dbReference type="InterPro" id="IPR001810">
    <property type="entry name" value="F-box_dom"/>
</dbReference>
<dbReference type="PANTHER" id="PTHR45088">
    <property type="entry name" value="OSJNBA0022H21.17 PROTEIN"/>
    <property type="match status" value="1"/>
</dbReference>
<dbReference type="CDD" id="cd09917">
    <property type="entry name" value="F-box_SF"/>
    <property type="match status" value="1"/>
</dbReference>
<name>A0ABD2YYB9_9GENT</name>
<protein>
    <recommendedName>
        <fullName evidence="2">F-box domain-containing protein</fullName>
    </recommendedName>
</protein>
<evidence type="ECO:0000313" key="3">
    <source>
        <dbReference type="EMBL" id="KAL3511329.1"/>
    </source>
</evidence>
<keyword evidence="4" id="KW-1185">Reference proteome</keyword>
<sequence length="351" mass="39537">MKKQKTRSPKSDHPYFNDVSSSIRKDSRHSHRHRHRQPSFKSEGPTRNSTSRLSKTHLSNNLKRQPYGFAWLPNDLLLTIAASFLPRNLRSASLVCRAWRDALDPLWDGVKFLKRGKRFKHGRCGVKPDLNKALDSFLQGAARGYTLAMVDAGLIYWEMGNREKGIALYRKAAELGDPKGQCNLAISFLQADPPSYKEAVKWLYRASFAGYARAQYQLALCLHQGRGVDQNLTEAARWYRRAAEGGYARAMYNTSLCYSFGKGLVQNDTFANRWMMRAAAVGHSKAQLEHGLGLYSEGDEINAVVYLELATLAGETSAAHVKNSILQGMSRTSRARAMRLADERRPLPSNR</sequence>
<evidence type="ECO:0000256" key="1">
    <source>
        <dbReference type="SAM" id="MobiDB-lite"/>
    </source>
</evidence>
<accession>A0ABD2YYB9</accession>
<dbReference type="InterPro" id="IPR036047">
    <property type="entry name" value="F-box-like_dom_sf"/>
</dbReference>
<dbReference type="Gene3D" id="1.25.40.10">
    <property type="entry name" value="Tetratricopeptide repeat domain"/>
    <property type="match status" value="2"/>
</dbReference>
<dbReference type="Pfam" id="PF12937">
    <property type="entry name" value="F-box-like"/>
    <property type="match status" value="1"/>
</dbReference>
<organism evidence="3 4">
    <name type="scientific">Cinchona calisaya</name>
    <dbReference type="NCBI Taxonomy" id="153742"/>
    <lineage>
        <taxon>Eukaryota</taxon>
        <taxon>Viridiplantae</taxon>
        <taxon>Streptophyta</taxon>
        <taxon>Embryophyta</taxon>
        <taxon>Tracheophyta</taxon>
        <taxon>Spermatophyta</taxon>
        <taxon>Magnoliopsida</taxon>
        <taxon>eudicotyledons</taxon>
        <taxon>Gunneridae</taxon>
        <taxon>Pentapetalae</taxon>
        <taxon>asterids</taxon>
        <taxon>lamiids</taxon>
        <taxon>Gentianales</taxon>
        <taxon>Rubiaceae</taxon>
        <taxon>Cinchonoideae</taxon>
        <taxon>Cinchoneae</taxon>
        <taxon>Cinchona</taxon>
    </lineage>
</organism>
<dbReference type="SMART" id="SM00671">
    <property type="entry name" value="SEL1"/>
    <property type="match status" value="5"/>
</dbReference>
<dbReference type="InterPro" id="IPR006597">
    <property type="entry name" value="Sel1-like"/>
</dbReference>
<gene>
    <name evidence="3" type="ORF">ACH5RR_030730</name>
</gene>
<reference evidence="3 4" key="1">
    <citation type="submission" date="2024-11" db="EMBL/GenBank/DDBJ databases">
        <title>A near-complete genome assembly of Cinchona calisaya.</title>
        <authorList>
            <person name="Lian D.C."/>
            <person name="Zhao X.W."/>
            <person name="Wei L."/>
        </authorList>
    </citation>
    <scope>NUCLEOTIDE SEQUENCE [LARGE SCALE GENOMIC DNA]</scope>
    <source>
        <tissue evidence="3">Nenye</tissue>
    </source>
</reference>
<proteinExistence type="predicted"/>
<dbReference type="Proteomes" id="UP001630127">
    <property type="component" value="Unassembled WGS sequence"/>
</dbReference>
<dbReference type="EMBL" id="JBJUIK010000012">
    <property type="protein sequence ID" value="KAL3511329.1"/>
    <property type="molecule type" value="Genomic_DNA"/>
</dbReference>
<dbReference type="AlphaFoldDB" id="A0ABD2YYB9"/>
<evidence type="ECO:0000259" key="2">
    <source>
        <dbReference type="PROSITE" id="PS50181"/>
    </source>
</evidence>
<dbReference type="InterPro" id="IPR011990">
    <property type="entry name" value="TPR-like_helical_dom_sf"/>
</dbReference>
<feature type="domain" description="F-box" evidence="2">
    <location>
        <begin position="66"/>
        <end position="110"/>
    </location>
</feature>
<dbReference type="InterPro" id="IPR053301">
    <property type="entry name" value="F-box_motif"/>
</dbReference>
<dbReference type="Gene3D" id="1.20.1280.50">
    <property type="match status" value="1"/>
</dbReference>